<reference evidence="1" key="1">
    <citation type="submission" date="2017-04" db="EMBL/GenBank/DDBJ databases">
        <title>Unveiling RNA virosphere associated with marine microorganisms.</title>
        <authorList>
            <person name="Urayama S."/>
            <person name="Takaki Y."/>
            <person name="Nishi S."/>
            <person name="Yoshida Y."/>
            <person name="Deguchi S."/>
            <person name="Takai K."/>
            <person name="Nunoura T."/>
        </authorList>
    </citation>
    <scope>NUCLEOTIDE SEQUENCE</scope>
</reference>
<comment type="caution">
    <text evidence="1">The sequence shown here is derived from an EMBL/GenBank/DDBJ whole genome shotgun (WGS) entry which is preliminary data.</text>
</comment>
<evidence type="ECO:0000313" key="1">
    <source>
        <dbReference type="EMBL" id="GBH22863.1"/>
    </source>
</evidence>
<dbReference type="AlphaFoldDB" id="A0A2V0RBX2"/>
<name>A0A2V0RBX2_9ZZZZ</name>
<proteinExistence type="predicted"/>
<protein>
    <submittedName>
        <fullName evidence="1">Uncharacterized protein</fullName>
    </submittedName>
</protein>
<organism evidence="1">
    <name type="scientific">viral metagenome</name>
    <dbReference type="NCBI Taxonomy" id="1070528"/>
    <lineage>
        <taxon>unclassified sequences</taxon>
        <taxon>metagenomes</taxon>
        <taxon>organismal metagenomes</taxon>
    </lineage>
</organism>
<accession>A0A2V0RBX2</accession>
<sequence length="131" mass="14782">MEKFTDKNSLIDSLSRLSLNEQLADTERKSINALVEAIVKLGEELDGFTAEGLGYQDLSRKSLFFTQLQRVLNVGNQIVHLKNVERKDALNKCTRPPKIKGMNEIISEIESLPQVDQILLITKLTAEREGK</sequence>
<dbReference type="EMBL" id="BDQE01000135">
    <property type="protein sequence ID" value="GBH22863.1"/>
    <property type="molecule type" value="Genomic_RNA"/>
</dbReference>